<reference evidence="1" key="1">
    <citation type="submission" date="2016-01" db="EMBL/GenBank/DDBJ databases">
        <authorList>
            <person name="Peeters C."/>
        </authorList>
    </citation>
    <scope>NUCLEOTIDE SEQUENCE [LARGE SCALE GENOMIC DNA]</scope>
    <source>
        <strain evidence="1">LMG 29325</strain>
    </source>
</reference>
<name>A0A158A4C6_9BURK</name>
<keyword evidence="2" id="KW-1185">Reference proteome</keyword>
<organism evidence="1 2">
    <name type="scientific">Caballeronia glebae</name>
    <dbReference type="NCBI Taxonomy" id="1777143"/>
    <lineage>
        <taxon>Bacteria</taxon>
        <taxon>Pseudomonadati</taxon>
        <taxon>Pseudomonadota</taxon>
        <taxon>Betaproteobacteria</taxon>
        <taxon>Burkholderiales</taxon>
        <taxon>Burkholderiaceae</taxon>
        <taxon>Caballeronia</taxon>
    </lineage>
</organism>
<protein>
    <submittedName>
        <fullName evidence="1">Uncharacterized protein</fullName>
    </submittedName>
</protein>
<dbReference type="STRING" id="1777143.AWB82_01692"/>
<evidence type="ECO:0000313" key="2">
    <source>
        <dbReference type="Proteomes" id="UP000054596"/>
    </source>
</evidence>
<gene>
    <name evidence="1" type="ORF">AWB82_01692</name>
</gene>
<dbReference type="AlphaFoldDB" id="A0A158A4C6"/>
<proteinExistence type="predicted"/>
<accession>A0A158A4C6</accession>
<evidence type="ECO:0000313" key="1">
    <source>
        <dbReference type="EMBL" id="SAK52585.1"/>
    </source>
</evidence>
<sequence>MLKPKVNVFKVGEALLVAKKEVVNRCVEKAKCEGSSLAAAGKQGARFFLDLAKLNYGLSEATTAQYVRIYERFADSRHRAEMEALFNAGELAVLAAYSDDELTEVVSAKAANPNMTREQLWQLMKLREAA</sequence>
<dbReference type="EMBL" id="FCOJ02000009">
    <property type="protein sequence ID" value="SAK52585.1"/>
    <property type="molecule type" value="Genomic_DNA"/>
</dbReference>
<comment type="caution">
    <text evidence="1">The sequence shown here is derived from an EMBL/GenBank/DDBJ whole genome shotgun (WGS) entry which is preliminary data.</text>
</comment>
<dbReference type="Proteomes" id="UP000054596">
    <property type="component" value="Unassembled WGS sequence"/>
</dbReference>